<proteinExistence type="predicted"/>
<organism evidence="1 2">
    <name type="scientific">Panagrolaimus sp. ES5</name>
    <dbReference type="NCBI Taxonomy" id="591445"/>
    <lineage>
        <taxon>Eukaryota</taxon>
        <taxon>Metazoa</taxon>
        <taxon>Ecdysozoa</taxon>
        <taxon>Nematoda</taxon>
        <taxon>Chromadorea</taxon>
        <taxon>Rhabditida</taxon>
        <taxon>Tylenchina</taxon>
        <taxon>Panagrolaimomorpha</taxon>
        <taxon>Panagrolaimoidea</taxon>
        <taxon>Panagrolaimidae</taxon>
        <taxon>Panagrolaimus</taxon>
    </lineage>
</organism>
<protein>
    <submittedName>
        <fullName evidence="2">CHK kinase-like domain-containing protein</fullName>
    </submittedName>
</protein>
<evidence type="ECO:0000313" key="2">
    <source>
        <dbReference type="WBParaSite" id="ES5_v2.g11582.t1"/>
    </source>
</evidence>
<reference evidence="2" key="1">
    <citation type="submission" date="2022-11" db="UniProtKB">
        <authorList>
            <consortium name="WormBaseParasite"/>
        </authorList>
    </citation>
    <scope>IDENTIFICATION</scope>
</reference>
<evidence type="ECO:0000313" key="1">
    <source>
        <dbReference type="Proteomes" id="UP000887579"/>
    </source>
</evidence>
<dbReference type="WBParaSite" id="ES5_v2.g11582.t1">
    <property type="protein sequence ID" value="ES5_v2.g11582.t1"/>
    <property type="gene ID" value="ES5_v2.g11582"/>
</dbReference>
<name>A0AC34F3Q4_9BILA</name>
<dbReference type="Proteomes" id="UP000887579">
    <property type="component" value="Unplaced"/>
</dbReference>
<sequence length="393" mass="45161">MKNSKIGESIFTIEFLLEKLNAKGEKNCTIQNLQEFDAEDITGGVAFFSIIYSVKFKWKNPASLDSIIVKVPKLQGALTHINNALKDESPNEGLKDKFEEHLEKSHKVEEEVYTFFSQKKDNSLKLPKFYYSQPYSRYNNNGVLIIEDFTPHATPIKLIPGFSNEQVENVIDELAKLQAVSLKDRSWVKTLSKDMPESDTLDDFIPVIKKLAEIDENKFKNIIPKLLDLAHVCTDLAFYTKEKYGFMPFLVHGDLWSSNVLWKFDEHNKATNELVAIIDWQMSRPGNPGVDFGRLLAVNTSTEYRRKNTERLLKRYLKKLEENLGEKPPVTFEQLMDAYNHALSFVAYFAAYGAPSYYNMSSVVGTPPKEELREELLLRTQGIIEDALNFFKQ</sequence>
<accession>A0AC34F3Q4</accession>